<accession>A0A9Q0MM75</accession>
<keyword evidence="1" id="KW-0175">Coiled coil</keyword>
<name>A0A9Q0MM75_9DIPT</name>
<reference evidence="3" key="1">
    <citation type="submission" date="2022-07" db="EMBL/GenBank/DDBJ databases">
        <authorList>
            <person name="Trinca V."/>
            <person name="Uliana J.V.C."/>
            <person name="Torres T.T."/>
            <person name="Ward R.J."/>
            <person name="Monesi N."/>
        </authorList>
    </citation>
    <scope>NUCLEOTIDE SEQUENCE</scope>
    <source>
        <strain evidence="3">HSMRA1968</strain>
        <tissue evidence="3">Whole embryos</tissue>
    </source>
</reference>
<proteinExistence type="predicted"/>
<dbReference type="InterPro" id="IPR028119">
    <property type="entry name" value="Snapin/Pallidin/Snn1"/>
</dbReference>
<dbReference type="AlphaFoldDB" id="A0A9Q0MM75"/>
<evidence type="ECO:0000313" key="4">
    <source>
        <dbReference type="Proteomes" id="UP001151699"/>
    </source>
</evidence>
<protein>
    <submittedName>
        <fullName evidence="3">Biogenesis of lysosome-related organelles complex 1 subunit 6</fullName>
    </submittedName>
</protein>
<gene>
    <name evidence="3" type="primary">Pldn</name>
    <name evidence="3" type="ORF">Bhyg_15794</name>
</gene>
<dbReference type="GO" id="GO:0031083">
    <property type="term" value="C:BLOC-1 complex"/>
    <property type="evidence" value="ECO:0007669"/>
    <property type="project" value="TreeGrafter"/>
</dbReference>
<dbReference type="GO" id="GO:0030133">
    <property type="term" value="C:transport vesicle"/>
    <property type="evidence" value="ECO:0007669"/>
    <property type="project" value="TreeGrafter"/>
</dbReference>
<evidence type="ECO:0000256" key="1">
    <source>
        <dbReference type="SAM" id="Coils"/>
    </source>
</evidence>
<comment type="caution">
    <text evidence="3">The sequence shown here is derived from an EMBL/GenBank/DDBJ whole genome shotgun (WGS) entry which is preliminary data.</text>
</comment>
<dbReference type="Proteomes" id="UP001151699">
    <property type="component" value="Unassembled WGS sequence"/>
</dbReference>
<evidence type="ECO:0000256" key="2">
    <source>
        <dbReference type="SAM" id="MobiDB-lite"/>
    </source>
</evidence>
<dbReference type="EMBL" id="WJQU01002610">
    <property type="protein sequence ID" value="KAJ6632662.1"/>
    <property type="molecule type" value="Genomic_DNA"/>
</dbReference>
<evidence type="ECO:0000313" key="3">
    <source>
        <dbReference type="EMBL" id="KAJ6632662.1"/>
    </source>
</evidence>
<dbReference type="OrthoDB" id="19659at2759"/>
<feature type="coiled-coil region" evidence="1">
    <location>
        <begin position="57"/>
        <end position="113"/>
    </location>
</feature>
<dbReference type="Pfam" id="PF14712">
    <property type="entry name" value="Snapin_Pallidin"/>
    <property type="match status" value="1"/>
</dbReference>
<dbReference type="PANTHER" id="PTHR31328:SF2">
    <property type="entry name" value="BIOGENESIS OF LYSOSOME-RELATED ORGANELLES COMPLEX 1 SUBUNIT 6"/>
    <property type="match status" value="1"/>
</dbReference>
<keyword evidence="4" id="KW-1185">Reference proteome</keyword>
<feature type="compositionally biased region" description="Polar residues" evidence="2">
    <location>
        <begin position="157"/>
        <end position="178"/>
    </location>
</feature>
<organism evidence="3 4">
    <name type="scientific">Pseudolycoriella hygida</name>
    <dbReference type="NCBI Taxonomy" id="35572"/>
    <lineage>
        <taxon>Eukaryota</taxon>
        <taxon>Metazoa</taxon>
        <taxon>Ecdysozoa</taxon>
        <taxon>Arthropoda</taxon>
        <taxon>Hexapoda</taxon>
        <taxon>Insecta</taxon>
        <taxon>Pterygota</taxon>
        <taxon>Neoptera</taxon>
        <taxon>Endopterygota</taxon>
        <taxon>Diptera</taxon>
        <taxon>Nematocera</taxon>
        <taxon>Sciaroidea</taxon>
        <taxon>Sciaridae</taxon>
        <taxon>Pseudolycoriella</taxon>
    </lineage>
</organism>
<sequence>MAQRFASVVMFHSLGNYHFSAIGRRFLRSSIAEINETSENSSDLLAKGFVDLYQPALEKIKTDLKELTNKQEKIHEDLGKEINKISDDKLSDIQQMVMKMKNYMEKLAAIKRQMVHIHHRTRNLKRRSITLQSFKQAEVEAKTQKRNREENLIAGSSAGSAQESNATPVSSPSSPDLP</sequence>
<feature type="region of interest" description="Disordered" evidence="2">
    <location>
        <begin position="140"/>
        <end position="178"/>
    </location>
</feature>
<dbReference type="PANTHER" id="PTHR31328">
    <property type="entry name" value="BIOGENESIS OF LYSOSOME-RELATED ORGANELLES COMPLEX 1 SUBUNIT 6"/>
    <property type="match status" value="1"/>
</dbReference>
<feature type="compositionally biased region" description="Basic and acidic residues" evidence="2">
    <location>
        <begin position="140"/>
        <end position="151"/>
    </location>
</feature>